<evidence type="ECO:0000313" key="3">
    <source>
        <dbReference type="Proteomes" id="UP001280121"/>
    </source>
</evidence>
<evidence type="ECO:0000259" key="1">
    <source>
        <dbReference type="Pfam" id="PF04937"/>
    </source>
</evidence>
<name>A0AAE0CRE1_9ROSI</name>
<dbReference type="SUPFAM" id="SSF53098">
    <property type="entry name" value="Ribonuclease H-like"/>
    <property type="match status" value="1"/>
</dbReference>
<keyword evidence="3" id="KW-1185">Reference proteome</keyword>
<accession>A0AAE0CRE1</accession>
<feature type="domain" description="DUF659" evidence="1">
    <location>
        <begin position="15"/>
        <end position="130"/>
    </location>
</feature>
<dbReference type="EMBL" id="JANJYI010000002">
    <property type="protein sequence ID" value="KAK2660611.1"/>
    <property type="molecule type" value="Genomic_DNA"/>
</dbReference>
<reference evidence="2" key="1">
    <citation type="journal article" date="2023" name="Plant J.">
        <title>Genome sequences and population genomics provide insights into the demographic history, inbreeding, and mutation load of two 'living fossil' tree species of Dipteronia.</title>
        <authorList>
            <person name="Feng Y."/>
            <person name="Comes H.P."/>
            <person name="Chen J."/>
            <person name="Zhu S."/>
            <person name="Lu R."/>
            <person name="Zhang X."/>
            <person name="Li P."/>
            <person name="Qiu J."/>
            <person name="Olsen K.M."/>
            <person name="Qiu Y."/>
        </authorList>
    </citation>
    <scope>NUCLEOTIDE SEQUENCE</scope>
    <source>
        <strain evidence="2">KIB01</strain>
    </source>
</reference>
<dbReference type="Proteomes" id="UP001280121">
    <property type="component" value="Unassembled WGS sequence"/>
</dbReference>
<gene>
    <name evidence="2" type="ORF">Ddye_007144</name>
</gene>
<organism evidence="2 3">
    <name type="scientific">Dipteronia dyeriana</name>
    <dbReference type="NCBI Taxonomy" id="168575"/>
    <lineage>
        <taxon>Eukaryota</taxon>
        <taxon>Viridiplantae</taxon>
        <taxon>Streptophyta</taxon>
        <taxon>Embryophyta</taxon>
        <taxon>Tracheophyta</taxon>
        <taxon>Spermatophyta</taxon>
        <taxon>Magnoliopsida</taxon>
        <taxon>eudicotyledons</taxon>
        <taxon>Gunneridae</taxon>
        <taxon>Pentapetalae</taxon>
        <taxon>rosids</taxon>
        <taxon>malvids</taxon>
        <taxon>Sapindales</taxon>
        <taxon>Sapindaceae</taxon>
        <taxon>Hippocastanoideae</taxon>
        <taxon>Acereae</taxon>
        <taxon>Dipteronia</taxon>
    </lineage>
</organism>
<dbReference type="Pfam" id="PF04937">
    <property type="entry name" value="DUF659"/>
    <property type="match status" value="1"/>
</dbReference>
<comment type="caution">
    <text evidence="2">The sequence shown here is derived from an EMBL/GenBank/DDBJ whole genome shotgun (WGS) entry which is preliminary data.</text>
</comment>
<dbReference type="InterPro" id="IPR012337">
    <property type="entry name" value="RNaseH-like_sf"/>
</dbReference>
<proteinExistence type="predicted"/>
<dbReference type="PANTHER" id="PTHR32166">
    <property type="entry name" value="OSJNBA0013A04.12 PROTEIN"/>
    <property type="match status" value="1"/>
</dbReference>
<dbReference type="InterPro" id="IPR007021">
    <property type="entry name" value="DUF659"/>
</dbReference>
<dbReference type="AlphaFoldDB" id="A0AAE0CRE1"/>
<dbReference type="PANTHER" id="PTHR32166:SF74">
    <property type="entry name" value="OS05G0256350 PROTEIN"/>
    <property type="match status" value="1"/>
</dbReference>
<protein>
    <recommendedName>
        <fullName evidence="1">DUF659 domain-containing protein</fullName>
    </recommendedName>
</protein>
<evidence type="ECO:0000313" key="2">
    <source>
        <dbReference type="EMBL" id="KAK2660611.1"/>
    </source>
</evidence>
<sequence length="144" mass="16396">MIRSVGNYGRDLKAPTMHKLLTWILKEEYNSTTKIIDDLKKTWEDTGVSMLSNGWSDTRNRGPIDILVNNPHGTIFLKSIDASDRVKDMEYLFTLLDEVVEEIGERLVVQVVTDNASAYKAAGKMLMRRESIYIGLHVLLIILI</sequence>